<dbReference type="AlphaFoldDB" id="A0A2P8FF55"/>
<feature type="transmembrane region" description="Helical" evidence="6">
    <location>
        <begin position="376"/>
        <end position="396"/>
    </location>
</feature>
<feature type="transmembrane region" description="Helical" evidence="6">
    <location>
        <begin position="158"/>
        <end position="180"/>
    </location>
</feature>
<dbReference type="EMBL" id="PYGK01000025">
    <property type="protein sequence ID" value="PSL20355.1"/>
    <property type="molecule type" value="Genomic_DNA"/>
</dbReference>
<dbReference type="GO" id="GO:0005886">
    <property type="term" value="C:plasma membrane"/>
    <property type="evidence" value="ECO:0007669"/>
    <property type="project" value="UniProtKB-SubCell"/>
</dbReference>
<comment type="caution">
    <text evidence="7">The sequence shown here is derived from an EMBL/GenBank/DDBJ whole genome shotgun (WGS) entry which is preliminary data.</text>
</comment>
<dbReference type="PANTHER" id="PTHR30250">
    <property type="entry name" value="PST FAMILY PREDICTED COLANIC ACID TRANSPORTER"/>
    <property type="match status" value="1"/>
</dbReference>
<organism evidence="7 8">
    <name type="scientific">Chitinophaga ginsengisoli</name>
    <dbReference type="NCBI Taxonomy" id="363837"/>
    <lineage>
        <taxon>Bacteria</taxon>
        <taxon>Pseudomonadati</taxon>
        <taxon>Bacteroidota</taxon>
        <taxon>Chitinophagia</taxon>
        <taxon>Chitinophagales</taxon>
        <taxon>Chitinophagaceae</taxon>
        <taxon>Chitinophaga</taxon>
    </lineage>
</organism>
<dbReference type="PANTHER" id="PTHR30250:SF11">
    <property type="entry name" value="O-ANTIGEN TRANSPORTER-RELATED"/>
    <property type="match status" value="1"/>
</dbReference>
<feature type="transmembrane region" description="Helical" evidence="6">
    <location>
        <begin position="126"/>
        <end position="152"/>
    </location>
</feature>
<dbReference type="Pfam" id="PF13440">
    <property type="entry name" value="Polysacc_synt_3"/>
    <property type="match status" value="1"/>
</dbReference>
<sequence>MSNFYITVILWSLEYTVPPIILSCTKTAQISIHWFYIKYMGFKLLLVFNNRHFHSLLGNLVSAFLNVLSFAILVRLLSLSAFGEWVLFIGTYTVLDQIRTALLQSGIIKFYTGVDEKTGREVAGSAWYLVLILTGIYLLLNLIAGLILYNFFDETWRFFMRWLGVMMVVSVPFNVASWFLQAEHRFDKILQIRFWQNGGFLVLILVFHFFGTVTLPYVLVAYMTGLAATSGFTLLKGWTKVRTVVHSTKKQVIILVKYGWLIVGSMISSGFLNYSDNFLIRTMISPAAVAIYSIPQKFMEVIEIILRSFVATAQPTLSGAANRNEWPEVSRAFSRYTGVVSIVIIPFIIGMIVFTQPLIIILAGRAYLPATDVVRIFLLCAFLYPIDRFIGVALDMINRPLTNFYKNFIKLVLNIIGDIVFIRLFHDVRWVAFGSLLNMVFCVVIGYYMLKKYVPFTTGEIIRLGWAECLVMLEKVTGKLKLVK</sequence>
<reference evidence="7 8" key="1">
    <citation type="submission" date="2018-03" db="EMBL/GenBank/DDBJ databases">
        <title>Genomic Encyclopedia of Archaeal and Bacterial Type Strains, Phase II (KMG-II): from individual species to whole genera.</title>
        <authorList>
            <person name="Goeker M."/>
        </authorList>
    </citation>
    <scope>NUCLEOTIDE SEQUENCE [LARGE SCALE GENOMIC DNA]</scope>
    <source>
        <strain evidence="7 8">DSM 18107</strain>
    </source>
</reference>
<feature type="transmembrane region" description="Helical" evidence="6">
    <location>
        <begin position="192"/>
        <end position="211"/>
    </location>
</feature>
<keyword evidence="3 6" id="KW-0812">Transmembrane</keyword>
<gene>
    <name evidence="7" type="ORF">CLV42_12557</name>
</gene>
<protein>
    <submittedName>
        <fullName evidence="7">O-antigen/teichoic acid export membrane protein</fullName>
    </submittedName>
</protein>
<evidence type="ECO:0000313" key="7">
    <source>
        <dbReference type="EMBL" id="PSL20355.1"/>
    </source>
</evidence>
<feature type="transmembrane region" description="Helical" evidence="6">
    <location>
        <begin position="408"/>
        <end position="425"/>
    </location>
</feature>
<keyword evidence="4 6" id="KW-1133">Transmembrane helix</keyword>
<dbReference type="Proteomes" id="UP000240978">
    <property type="component" value="Unassembled WGS sequence"/>
</dbReference>
<evidence type="ECO:0000256" key="1">
    <source>
        <dbReference type="ARBA" id="ARBA00004651"/>
    </source>
</evidence>
<evidence type="ECO:0000256" key="5">
    <source>
        <dbReference type="ARBA" id="ARBA00023136"/>
    </source>
</evidence>
<evidence type="ECO:0000256" key="2">
    <source>
        <dbReference type="ARBA" id="ARBA00022475"/>
    </source>
</evidence>
<evidence type="ECO:0000256" key="6">
    <source>
        <dbReference type="SAM" id="Phobius"/>
    </source>
</evidence>
<comment type="subcellular location">
    <subcellularLocation>
        <location evidence="1">Cell membrane</location>
        <topology evidence="1">Multi-pass membrane protein</topology>
    </subcellularLocation>
</comment>
<evidence type="ECO:0000313" key="8">
    <source>
        <dbReference type="Proteomes" id="UP000240978"/>
    </source>
</evidence>
<evidence type="ECO:0000256" key="4">
    <source>
        <dbReference type="ARBA" id="ARBA00022989"/>
    </source>
</evidence>
<feature type="transmembrane region" description="Helical" evidence="6">
    <location>
        <begin position="431"/>
        <end position="450"/>
    </location>
</feature>
<feature type="transmembrane region" description="Helical" evidence="6">
    <location>
        <begin position="339"/>
        <end position="364"/>
    </location>
</feature>
<feature type="transmembrane region" description="Helical" evidence="6">
    <location>
        <begin position="255"/>
        <end position="272"/>
    </location>
</feature>
<dbReference type="InterPro" id="IPR050833">
    <property type="entry name" value="Poly_Biosynth_Transport"/>
</dbReference>
<proteinExistence type="predicted"/>
<keyword evidence="5 6" id="KW-0472">Membrane</keyword>
<accession>A0A2P8FF55</accession>
<name>A0A2P8FF55_9BACT</name>
<keyword evidence="2" id="KW-1003">Cell membrane</keyword>
<evidence type="ECO:0000256" key="3">
    <source>
        <dbReference type="ARBA" id="ARBA00022692"/>
    </source>
</evidence>
<keyword evidence="8" id="KW-1185">Reference proteome</keyword>